<dbReference type="InterPro" id="IPR013604">
    <property type="entry name" value="7TM_chemorcpt"/>
</dbReference>
<evidence type="ECO:0000313" key="9">
    <source>
        <dbReference type="RefSeq" id="XP_028129917.1"/>
    </source>
</evidence>
<organism evidence="9">
    <name type="scientific">Diabrotica virgifera virgifera</name>
    <name type="common">western corn rootworm</name>
    <dbReference type="NCBI Taxonomy" id="50390"/>
    <lineage>
        <taxon>Eukaryota</taxon>
        <taxon>Metazoa</taxon>
        <taxon>Ecdysozoa</taxon>
        <taxon>Arthropoda</taxon>
        <taxon>Hexapoda</taxon>
        <taxon>Insecta</taxon>
        <taxon>Pterygota</taxon>
        <taxon>Neoptera</taxon>
        <taxon>Endopterygota</taxon>
        <taxon>Coleoptera</taxon>
        <taxon>Polyphaga</taxon>
        <taxon>Cucujiformia</taxon>
        <taxon>Chrysomeloidea</taxon>
        <taxon>Chrysomelidae</taxon>
        <taxon>Galerucinae</taxon>
        <taxon>Diabroticina</taxon>
        <taxon>Diabroticites</taxon>
        <taxon>Diabrotica</taxon>
    </lineage>
</organism>
<feature type="transmembrane region" description="Helical" evidence="8">
    <location>
        <begin position="6"/>
        <end position="26"/>
    </location>
</feature>
<accession>A0A6P7F4W2</accession>
<dbReference type="Pfam" id="PF08395">
    <property type="entry name" value="7tm_7"/>
    <property type="match status" value="1"/>
</dbReference>
<dbReference type="GO" id="GO:0050909">
    <property type="term" value="P:sensory perception of taste"/>
    <property type="evidence" value="ECO:0007669"/>
    <property type="project" value="InterPro"/>
</dbReference>
<evidence type="ECO:0000256" key="1">
    <source>
        <dbReference type="ARBA" id="ARBA00004651"/>
    </source>
</evidence>
<reference evidence="9" key="1">
    <citation type="submission" date="2025-08" db="UniProtKB">
        <authorList>
            <consortium name="RefSeq"/>
        </authorList>
    </citation>
    <scope>IDENTIFICATION</scope>
    <source>
        <tissue evidence="9">Whole insect</tissue>
    </source>
</reference>
<dbReference type="GO" id="GO:0043025">
    <property type="term" value="C:neuronal cell body"/>
    <property type="evidence" value="ECO:0007669"/>
    <property type="project" value="TreeGrafter"/>
</dbReference>
<sequence>MHFGLYAATVISFLVIQLCFVVRCIISCENVERMGEKLGIYCKILHTEVRDPHLKEQLMDLSTLISGLPLSFSISGYFKINRGLIPSLISGITSYMIILIQFKVQALCGSTPQGPTEHNVP</sequence>
<keyword evidence="6" id="KW-0675">Receptor</keyword>
<evidence type="ECO:0000256" key="5">
    <source>
        <dbReference type="ARBA" id="ARBA00023136"/>
    </source>
</evidence>
<dbReference type="InParanoid" id="A0A6P7F4W2"/>
<evidence type="ECO:0000256" key="3">
    <source>
        <dbReference type="ARBA" id="ARBA00022692"/>
    </source>
</evidence>
<keyword evidence="7" id="KW-0807">Transducer</keyword>
<evidence type="ECO:0000256" key="8">
    <source>
        <dbReference type="SAM" id="Phobius"/>
    </source>
</evidence>
<dbReference type="GO" id="GO:0030424">
    <property type="term" value="C:axon"/>
    <property type="evidence" value="ECO:0007669"/>
    <property type="project" value="TreeGrafter"/>
</dbReference>
<evidence type="ECO:0000256" key="7">
    <source>
        <dbReference type="ARBA" id="ARBA00023224"/>
    </source>
</evidence>
<dbReference type="AlphaFoldDB" id="A0A6P7F4W2"/>
<evidence type="ECO:0000256" key="2">
    <source>
        <dbReference type="ARBA" id="ARBA00022475"/>
    </source>
</evidence>
<evidence type="ECO:0000256" key="4">
    <source>
        <dbReference type="ARBA" id="ARBA00022989"/>
    </source>
</evidence>
<comment type="subcellular location">
    <subcellularLocation>
        <location evidence="1">Cell membrane</location>
        <topology evidence="1">Multi-pass membrane protein</topology>
    </subcellularLocation>
</comment>
<dbReference type="GO" id="GO:0007165">
    <property type="term" value="P:signal transduction"/>
    <property type="evidence" value="ECO:0007669"/>
    <property type="project" value="UniProtKB-KW"/>
</dbReference>
<dbReference type="GO" id="GO:0005886">
    <property type="term" value="C:plasma membrane"/>
    <property type="evidence" value="ECO:0007669"/>
    <property type="project" value="UniProtKB-SubCell"/>
</dbReference>
<keyword evidence="5 8" id="KW-0472">Membrane</keyword>
<dbReference type="PANTHER" id="PTHR21143:SF121">
    <property type="entry name" value="GUSTATORY AND ODORANT RECEPTOR 21A"/>
    <property type="match status" value="1"/>
</dbReference>
<keyword evidence="3 8" id="KW-0812">Transmembrane</keyword>
<dbReference type="RefSeq" id="XP_028129917.1">
    <property type="nucleotide sequence ID" value="XM_028274116.1"/>
</dbReference>
<feature type="transmembrane region" description="Helical" evidence="8">
    <location>
        <begin position="84"/>
        <end position="102"/>
    </location>
</feature>
<keyword evidence="2" id="KW-1003">Cell membrane</keyword>
<name>A0A6P7F4W2_DIAVI</name>
<protein>
    <submittedName>
        <fullName evidence="9">Gustatory and odorant receptor 22-like</fullName>
    </submittedName>
</protein>
<evidence type="ECO:0000256" key="6">
    <source>
        <dbReference type="ARBA" id="ARBA00023170"/>
    </source>
</evidence>
<keyword evidence="4 8" id="KW-1133">Transmembrane helix</keyword>
<dbReference type="GO" id="GO:0030425">
    <property type="term" value="C:dendrite"/>
    <property type="evidence" value="ECO:0007669"/>
    <property type="project" value="TreeGrafter"/>
</dbReference>
<dbReference type="PANTHER" id="PTHR21143">
    <property type="entry name" value="INVERTEBRATE GUSTATORY RECEPTOR"/>
    <property type="match status" value="1"/>
</dbReference>
<proteinExistence type="predicted"/>
<gene>
    <name evidence="9" type="primary">LOC114325964</name>
</gene>